<name>A0A8H3IDA1_9LECA</name>
<keyword evidence="2" id="KW-1185">Reference proteome</keyword>
<evidence type="ECO:0000313" key="1">
    <source>
        <dbReference type="EMBL" id="CAF9916525.1"/>
    </source>
</evidence>
<evidence type="ECO:0000313" key="2">
    <source>
        <dbReference type="Proteomes" id="UP000664521"/>
    </source>
</evidence>
<dbReference type="EMBL" id="CAJPDS010000018">
    <property type="protein sequence ID" value="CAF9916525.1"/>
    <property type="molecule type" value="Genomic_DNA"/>
</dbReference>
<dbReference type="AlphaFoldDB" id="A0A8H3IDA1"/>
<dbReference type="OrthoDB" id="2013972at2759"/>
<dbReference type="PANTHER" id="PTHR43036:SF2">
    <property type="entry name" value="OS04G0481300 PROTEIN"/>
    <property type="match status" value="1"/>
</dbReference>
<gene>
    <name evidence="1" type="ORF">HETSPECPRED_002940</name>
</gene>
<proteinExistence type="predicted"/>
<comment type="caution">
    <text evidence="1">The sequence shown here is derived from an EMBL/GenBank/DDBJ whole genome shotgun (WGS) entry which is preliminary data.</text>
</comment>
<dbReference type="SUPFAM" id="SSF53335">
    <property type="entry name" value="S-adenosyl-L-methionine-dependent methyltransferases"/>
    <property type="match status" value="1"/>
</dbReference>
<organism evidence="1 2">
    <name type="scientific">Heterodermia speciosa</name>
    <dbReference type="NCBI Taxonomy" id="116794"/>
    <lineage>
        <taxon>Eukaryota</taxon>
        <taxon>Fungi</taxon>
        <taxon>Dikarya</taxon>
        <taxon>Ascomycota</taxon>
        <taxon>Pezizomycotina</taxon>
        <taxon>Lecanoromycetes</taxon>
        <taxon>OSLEUM clade</taxon>
        <taxon>Lecanoromycetidae</taxon>
        <taxon>Caliciales</taxon>
        <taxon>Physciaceae</taxon>
        <taxon>Heterodermia</taxon>
    </lineage>
</organism>
<accession>A0A8H3IDA1</accession>
<dbReference type="Proteomes" id="UP000664521">
    <property type="component" value="Unassembled WGS sequence"/>
</dbReference>
<dbReference type="PANTHER" id="PTHR43036">
    <property type="entry name" value="OSJNBB0011N17.9 PROTEIN"/>
    <property type="match status" value="1"/>
</dbReference>
<sequence length="268" mass="29781">MVSTSAPTLQEIIIRPYTPRHNSFPYGAKDFERPDEAPDKVFYTSPRFVTHIDDNAILSLSDYYSRNLPPSGRILDFCSSWISHFPKELSERAVASNRSVAVSASDEEKSVSGNHDEKMLEVIGIGLNAEELSANPILKSSIVQDLNTKPQIPSSVSSLDASTCVVSIEYLTKPVEVLTSVLERTKVGGKIHLVVSNRMFAQKAIHRWSRIGEEEKLQMVGDFLWWAGWRDVEICTLTDGKAENGVFSGILGGFRDPLWVVRGTKPAQ</sequence>
<evidence type="ECO:0008006" key="3">
    <source>
        <dbReference type="Google" id="ProtNLM"/>
    </source>
</evidence>
<reference evidence="1" key="1">
    <citation type="submission" date="2021-03" db="EMBL/GenBank/DDBJ databases">
        <authorList>
            <person name="Tagirdzhanova G."/>
        </authorList>
    </citation>
    <scope>NUCLEOTIDE SEQUENCE</scope>
</reference>
<dbReference type="InterPro" id="IPR029063">
    <property type="entry name" value="SAM-dependent_MTases_sf"/>
</dbReference>
<protein>
    <recommendedName>
        <fullName evidence="3">Methyltransferase type 11 domain-containing protein</fullName>
    </recommendedName>
</protein>